<dbReference type="EMBL" id="MCGE01000050">
    <property type="protein sequence ID" value="ORZ04518.1"/>
    <property type="molecule type" value="Genomic_DNA"/>
</dbReference>
<sequence length="94" mass="11049">MDMEMSLMRMEALNPLEYIVDQNGFIVESIATHSEYLKNMPSCESSSVCSMLIEKPKDEDIRMKEAYTKRDYVRYTVQDKARFFDLKIEKCMSA</sequence>
<comment type="caution">
    <text evidence="1">The sequence shown here is derived from an EMBL/GenBank/DDBJ whole genome shotgun (WGS) entry which is preliminary data.</text>
</comment>
<dbReference type="AlphaFoldDB" id="A0A1X2HXH2"/>
<proteinExistence type="predicted"/>
<organism evidence="1 2">
    <name type="scientific">Absidia repens</name>
    <dbReference type="NCBI Taxonomy" id="90262"/>
    <lineage>
        <taxon>Eukaryota</taxon>
        <taxon>Fungi</taxon>
        <taxon>Fungi incertae sedis</taxon>
        <taxon>Mucoromycota</taxon>
        <taxon>Mucoromycotina</taxon>
        <taxon>Mucoromycetes</taxon>
        <taxon>Mucorales</taxon>
        <taxon>Cunninghamellaceae</taxon>
        <taxon>Absidia</taxon>
    </lineage>
</organism>
<accession>A0A1X2HXH2</accession>
<dbReference type="OrthoDB" id="2209168at2759"/>
<keyword evidence="2" id="KW-1185">Reference proteome</keyword>
<dbReference type="Proteomes" id="UP000193560">
    <property type="component" value="Unassembled WGS sequence"/>
</dbReference>
<name>A0A1X2HXH2_9FUNG</name>
<evidence type="ECO:0000313" key="1">
    <source>
        <dbReference type="EMBL" id="ORZ04518.1"/>
    </source>
</evidence>
<evidence type="ECO:0000313" key="2">
    <source>
        <dbReference type="Proteomes" id="UP000193560"/>
    </source>
</evidence>
<protein>
    <submittedName>
        <fullName evidence="1">Uncharacterized protein</fullName>
    </submittedName>
</protein>
<reference evidence="1 2" key="1">
    <citation type="submission" date="2016-07" db="EMBL/GenBank/DDBJ databases">
        <title>Pervasive Adenine N6-methylation of Active Genes in Fungi.</title>
        <authorList>
            <consortium name="DOE Joint Genome Institute"/>
            <person name="Mondo S.J."/>
            <person name="Dannebaum R.O."/>
            <person name="Kuo R.C."/>
            <person name="Labutti K."/>
            <person name="Haridas S."/>
            <person name="Kuo A."/>
            <person name="Salamov A."/>
            <person name="Ahrendt S.R."/>
            <person name="Lipzen A."/>
            <person name="Sullivan W."/>
            <person name="Andreopoulos W.B."/>
            <person name="Clum A."/>
            <person name="Lindquist E."/>
            <person name="Daum C."/>
            <person name="Ramamoorthy G.K."/>
            <person name="Gryganskyi A."/>
            <person name="Culley D."/>
            <person name="Magnuson J.K."/>
            <person name="James T.Y."/>
            <person name="O'Malley M.A."/>
            <person name="Stajich J.E."/>
            <person name="Spatafora J.W."/>
            <person name="Visel A."/>
            <person name="Grigoriev I.V."/>
        </authorList>
    </citation>
    <scope>NUCLEOTIDE SEQUENCE [LARGE SCALE GENOMIC DNA]</scope>
    <source>
        <strain evidence="1 2">NRRL 1336</strain>
    </source>
</reference>
<gene>
    <name evidence="1" type="ORF">BCR42DRAFT_198303</name>
</gene>